<comment type="pathway">
    <text evidence="3">Quinol/quinone metabolism; 1,4-dihydroxy-2-naphthoate biosynthesis; 1,4-dihydroxy-2-naphthoate from chorismate: step 3/7.</text>
</comment>
<dbReference type="InterPro" id="IPR000073">
    <property type="entry name" value="AB_hydrolase_1"/>
</dbReference>
<accession>A0A4Y8IF96</accession>
<evidence type="ECO:0000259" key="4">
    <source>
        <dbReference type="Pfam" id="PF00561"/>
    </source>
</evidence>
<dbReference type="PANTHER" id="PTHR42916:SF1">
    <property type="entry name" value="PROTEIN PHYLLO, CHLOROPLASTIC"/>
    <property type="match status" value="1"/>
</dbReference>
<comment type="catalytic activity">
    <reaction evidence="3">
        <text>5-enolpyruvoyl-6-hydroxy-2-succinyl-cyclohex-3-ene-1-carboxylate = (1R,6R)-6-hydroxy-2-succinyl-cyclohexa-2,4-diene-1-carboxylate + pyruvate</text>
        <dbReference type="Rhea" id="RHEA:25597"/>
        <dbReference type="ChEBI" id="CHEBI:15361"/>
        <dbReference type="ChEBI" id="CHEBI:58689"/>
        <dbReference type="ChEBI" id="CHEBI:58818"/>
        <dbReference type="EC" id="4.2.99.20"/>
    </reaction>
</comment>
<dbReference type="EMBL" id="SOPW01000022">
    <property type="protein sequence ID" value="TFB13807.1"/>
    <property type="molecule type" value="Genomic_DNA"/>
</dbReference>
<keyword evidence="2 3" id="KW-0456">Lyase</keyword>
<protein>
    <recommendedName>
        <fullName evidence="3">Putative 2-succinyl-6-hydroxy-2,4-cyclohexadiene-1-carboxylate synthase</fullName>
        <shortName evidence="3">SHCHC synthase</shortName>
        <ecNumber evidence="3">4.2.99.20</ecNumber>
    </recommendedName>
</protein>
<organism evidence="5 6">
    <name type="scientific">Filobacillus milosensis</name>
    <dbReference type="NCBI Taxonomy" id="94137"/>
    <lineage>
        <taxon>Bacteria</taxon>
        <taxon>Bacillati</taxon>
        <taxon>Bacillota</taxon>
        <taxon>Bacilli</taxon>
        <taxon>Bacillales</taxon>
        <taxon>Bacillaceae</taxon>
        <taxon>Filobacillus</taxon>
    </lineage>
</organism>
<dbReference type="InterPro" id="IPR029058">
    <property type="entry name" value="AB_hydrolase_fold"/>
</dbReference>
<evidence type="ECO:0000313" key="5">
    <source>
        <dbReference type="EMBL" id="TFB13807.1"/>
    </source>
</evidence>
<evidence type="ECO:0000313" key="6">
    <source>
        <dbReference type="Proteomes" id="UP000297975"/>
    </source>
</evidence>
<gene>
    <name evidence="3 5" type="primary">menH</name>
    <name evidence="5" type="ORF">E3U55_15415</name>
</gene>
<dbReference type="Gene3D" id="3.40.50.1820">
    <property type="entry name" value="alpha/beta hydrolase"/>
    <property type="match status" value="1"/>
</dbReference>
<sequence length="239" mass="27168">MFHGFTGSTNTWKDVVRILSKDFRCIMVDLPGHGKTEAPVQSMEEFCEDIYQVFLKLELDQINLLGYSMGGRTALVFASMFPDMVRKLILEGASPGLEGQEKDERINRDRKLAEFIVDNGIEAFVDYWEIVPLFKTQENLSDQSKNNIREERLSQDPNGLALSLRTMGTGEQPSMWNRLKELNVPALLITGEKDNKFTSLNESMKKKLPEAEHHVISNVGHAVHLENPEIFGKIIMNNL</sequence>
<dbReference type="AlphaFoldDB" id="A0A4Y8IF96"/>
<proteinExistence type="inferred from homology"/>
<dbReference type="GO" id="GO:0009234">
    <property type="term" value="P:menaquinone biosynthetic process"/>
    <property type="evidence" value="ECO:0007669"/>
    <property type="project" value="UniProtKB-UniRule"/>
</dbReference>
<name>A0A4Y8IF96_9BACI</name>
<reference evidence="5 6" key="1">
    <citation type="submission" date="2019-03" db="EMBL/GenBank/DDBJ databases">
        <authorList>
            <person name="He R.-H."/>
        </authorList>
    </citation>
    <scope>NUCLEOTIDE SEQUENCE [LARGE SCALE GENOMIC DNA]</scope>
    <source>
        <strain evidence="6">SH 714</strain>
    </source>
</reference>
<dbReference type="UniPathway" id="UPA01057">
    <property type="reaction ID" value="UER00900"/>
</dbReference>
<evidence type="ECO:0000256" key="1">
    <source>
        <dbReference type="ARBA" id="ARBA00022428"/>
    </source>
</evidence>
<dbReference type="UniPathway" id="UPA00079"/>
<dbReference type="PRINTS" id="PR00111">
    <property type="entry name" value="ABHYDROLASE"/>
</dbReference>
<dbReference type="GO" id="GO:0070205">
    <property type="term" value="F:2-succinyl-6-hydroxy-2,4-cyclohexadiene-1-carboxylate synthase activity"/>
    <property type="evidence" value="ECO:0007669"/>
    <property type="project" value="UniProtKB-UniRule"/>
</dbReference>
<dbReference type="PRINTS" id="PR00412">
    <property type="entry name" value="EPOXHYDRLASE"/>
</dbReference>
<dbReference type="Proteomes" id="UP000297975">
    <property type="component" value="Unassembled WGS sequence"/>
</dbReference>
<comment type="pathway">
    <text evidence="3">Quinol/quinone metabolism; menaquinone biosynthesis.</text>
</comment>
<evidence type="ECO:0000256" key="2">
    <source>
        <dbReference type="ARBA" id="ARBA00023239"/>
    </source>
</evidence>
<comment type="caution">
    <text evidence="5">The sequence shown here is derived from an EMBL/GenBank/DDBJ whole genome shotgun (WGS) entry which is preliminary data.</text>
</comment>
<dbReference type="EC" id="4.2.99.20" evidence="3"/>
<dbReference type="InterPro" id="IPR000639">
    <property type="entry name" value="Epox_hydrolase-like"/>
</dbReference>
<dbReference type="PANTHER" id="PTHR42916">
    <property type="entry name" value="2-SUCCINYL-5-ENOLPYRUVYL-6-HYDROXY-3-CYCLOHEXENE-1-CARBOXYLATE SYNTHASE"/>
    <property type="match status" value="1"/>
</dbReference>
<comment type="similarity">
    <text evidence="3">Belongs to the AB hydrolase superfamily. MenH family.</text>
</comment>
<dbReference type="InterPro" id="IPR022485">
    <property type="entry name" value="SHCHC_synthase_MenH"/>
</dbReference>
<dbReference type="SUPFAM" id="SSF53474">
    <property type="entry name" value="alpha/beta-Hydrolases"/>
    <property type="match status" value="1"/>
</dbReference>
<comment type="function">
    <text evidence="3">Catalyzes a proton abstraction reaction that results in 2,5-elimination of pyruvate from 2-succinyl-5-enolpyruvyl-6-hydroxy-3-cyclohexene-1-carboxylate (SEPHCHC) and the formation of 2-succinyl-6-hydroxy-2,4-cyclohexadiene-1-carboxylate (SHCHC).</text>
</comment>
<dbReference type="HAMAP" id="MF_01660">
    <property type="entry name" value="MenH"/>
    <property type="match status" value="1"/>
</dbReference>
<dbReference type="NCBIfam" id="TIGR03695">
    <property type="entry name" value="menH_SHCHC"/>
    <property type="match status" value="1"/>
</dbReference>
<feature type="domain" description="AB hydrolase-1" evidence="4">
    <location>
        <begin position="1"/>
        <end position="228"/>
    </location>
</feature>
<comment type="subunit">
    <text evidence="3">Monomer.</text>
</comment>
<keyword evidence="6" id="KW-1185">Reference proteome</keyword>
<evidence type="ECO:0000256" key="3">
    <source>
        <dbReference type="HAMAP-Rule" id="MF_01660"/>
    </source>
</evidence>
<dbReference type="OrthoDB" id="9808398at2"/>
<dbReference type="Pfam" id="PF00561">
    <property type="entry name" value="Abhydrolase_1"/>
    <property type="match status" value="1"/>
</dbReference>
<keyword evidence="1 3" id="KW-0474">Menaquinone biosynthesis</keyword>